<accession>A0A3R6YMZ9</accession>
<feature type="non-terminal residue" evidence="2">
    <location>
        <position position="1"/>
    </location>
</feature>
<proteinExistence type="predicted"/>
<dbReference type="VEuPathDB" id="FungiDB:H257_10118"/>
<evidence type="ECO:0000313" key="2">
    <source>
        <dbReference type="EMBL" id="RHY45675.1"/>
    </source>
</evidence>
<protein>
    <submittedName>
        <fullName evidence="2">Uncharacterized protein</fullName>
    </submittedName>
</protein>
<reference evidence="2 3" key="1">
    <citation type="submission" date="2018-08" db="EMBL/GenBank/DDBJ databases">
        <title>Aphanomyces genome sequencing and annotation.</title>
        <authorList>
            <person name="Minardi D."/>
            <person name="Oidtmann B."/>
            <person name="Van Der Giezen M."/>
            <person name="Studholme D.J."/>
        </authorList>
    </citation>
    <scope>NUCLEOTIDE SEQUENCE [LARGE SCALE GENOMIC DNA]</scope>
    <source>
        <strain evidence="2 3">Si</strain>
    </source>
</reference>
<gene>
    <name evidence="2" type="ORF">DYB34_010881</name>
</gene>
<organism evidence="2 3">
    <name type="scientific">Aphanomyces astaci</name>
    <name type="common">Crayfish plague agent</name>
    <dbReference type="NCBI Taxonomy" id="112090"/>
    <lineage>
        <taxon>Eukaryota</taxon>
        <taxon>Sar</taxon>
        <taxon>Stramenopiles</taxon>
        <taxon>Oomycota</taxon>
        <taxon>Saprolegniomycetes</taxon>
        <taxon>Saprolegniales</taxon>
        <taxon>Verrucalvaceae</taxon>
        <taxon>Aphanomyces</taxon>
    </lineage>
</organism>
<evidence type="ECO:0000313" key="3">
    <source>
        <dbReference type="Proteomes" id="UP000283543"/>
    </source>
</evidence>
<evidence type="ECO:0000256" key="1">
    <source>
        <dbReference type="SAM" id="MobiDB-lite"/>
    </source>
</evidence>
<dbReference type="EMBL" id="QUTB01007515">
    <property type="protein sequence ID" value="RHY45675.1"/>
    <property type="molecule type" value="Genomic_DNA"/>
</dbReference>
<name>A0A3R6YMZ9_APHAT</name>
<sequence length="118" mass="12608">ADLLPHLIQSLQGLHPNKSRSEVRAIAARHFALGSVHSTLQGIPGALAPPTPPSHHATACNELFAMLPLVTKAYQVQNPSYFQMAATAEAVVIQANEPPPDMKQKGQPSSRSRVKKGS</sequence>
<comment type="caution">
    <text evidence="2">The sequence shown here is derived from an EMBL/GenBank/DDBJ whole genome shotgun (WGS) entry which is preliminary data.</text>
</comment>
<dbReference type="AlphaFoldDB" id="A0A3R6YMZ9"/>
<dbReference type="Proteomes" id="UP000283543">
    <property type="component" value="Unassembled WGS sequence"/>
</dbReference>
<feature type="region of interest" description="Disordered" evidence="1">
    <location>
        <begin position="95"/>
        <end position="118"/>
    </location>
</feature>